<dbReference type="EMBL" id="CP135131">
    <property type="protein sequence ID" value="WNP39472.1"/>
    <property type="molecule type" value="Genomic_DNA"/>
</dbReference>
<keyword evidence="1" id="KW-1133">Transmembrane helix</keyword>
<reference evidence="4" key="1">
    <citation type="submission" date="2023-09" db="EMBL/GenBank/DDBJ databases">
        <title>Arcobacter tbilisiensis sp. nov. isolated from chicken meat in Tbilisi, Georgia.</title>
        <authorList>
            <person name="Matthias R."/>
            <person name="Zautner A.E."/>
        </authorList>
    </citation>
    <scope>NUCLEOTIDE SEQUENCE</scope>
    <source>
        <strain evidence="4">LEO 101</strain>
        <strain evidence="2">LEO 49</strain>
        <strain evidence="5">LEO 50</strain>
        <strain evidence="3">LEO 53</strain>
    </source>
</reference>
<evidence type="ECO:0000256" key="1">
    <source>
        <dbReference type="SAM" id="Phobius"/>
    </source>
</evidence>
<protein>
    <submittedName>
        <fullName evidence="4">Uncharacterized protein</fullName>
    </submittedName>
</protein>
<evidence type="ECO:0000313" key="3">
    <source>
        <dbReference type="EMBL" id="WNL31230.1"/>
    </source>
</evidence>
<sequence length="97" mass="11149">MNYILGILIILIISLFFISKHLYDKNSILVENEKLIISGYETSIKNIEDKAKFDLDIEKSKAPTIKASEKVKIEAIKRGEIEKVINNNNNDFFIVSF</sequence>
<gene>
    <name evidence="4" type="ORF">RJG58_06980</name>
    <name evidence="5" type="ORF">RMP69_06980</name>
    <name evidence="2" type="ORF">RMQ65_01115</name>
    <name evidence="3" type="ORF">RMQ67_06980</name>
</gene>
<dbReference type="EMBL" id="CP135130">
    <property type="protein sequence ID" value="WNP37380.1"/>
    <property type="molecule type" value="Genomic_DNA"/>
</dbReference>
<dbReference type="AlphaFoldDB" id="A0AA96L0X7"/>
<dbReference type="EMBL" id="CP134853">
    <property type="protein sequence ID" value="WNL27975.1"/>
    <property type="molecule type" value="Genomic_DNA"/>
</dbReference>
<organism evidence="4">
    <name type="scientific">Arcobacter sp. AZ-2023</name>
    <dbReference type="NCBI Taxonomy" id="3074453"/>
    <lineage>
        <taxon>Bacteria</taxon>
        <taxon>Pseudomonadati</taxon>
        <taxon>Campylobacterota</taxon>
        <taxon>Epsilonproteobacteria</taxon>
        <taxon>Campylobacterales</taxon>
        <taxon>Arcobacteraceae</taxon>
        <taxon>Arcobacter</taxon>
    </lineage>
</organism>
<evidence type="ECO:0000313" key="2">
    <source>
        <dbReference type="EMBL" id="WNL27975.1"/>
    </source>
</evidence>
<keyword evidence="1" id="KW-0472">Membrane</keyword>
<dbReference type="EMBL" id="CP134855">
    <property type="protein sequence ID" value="WNL31230.1"/>
    <property type="molecule type" value="Genomic_DNA"/>
</dbReference>
<evidence type="ECO:0000313" key="4">
    <source>
        <dbReference type="EMBL" id="WNP37380.1"/>
    </source>
</evidence>
<keyword evidence="1" id="KW-0812">Transmembrane</keyword>
<proteinExistence type="predicted"/>
<accession>A0AA96L0X7</accession>
<feature type="transmembrane region" description="Helical" evidence="1">
    <location>
        <begin position="6"/>
        <end position="23"/>
    </location>
</feature>
<evidence type="ECO:0000313" key="5">
    <source>
        <dbReference type="EMBL" id="WNP39472.1"/>
    </source>
</evidence>
<name>A0AA96L0X7_9BACT</name>